<keyword evidence="10" id="KW-1185">Reference proteome</keyword>
<sequence length="287" mass="32114">MITISSVQDMKNTINSYKMKGKSIGFVPTMGFLHEGHLSLVAQSVIQCDITVMSIFVNPLQFGPGEDFERYPRDIERDRRLAEEAGVDLLFYPDVTELYPSEPSVKVMAVDRTDVLCGASRPGHFDGVVTVLSILFNIVDPDKSFFGQKDAQQVAVVEGLAKSLHFPTEIIPVETVREEDGLAKSSRNVYLSDQERKEAPAIYQALQLSSKVYLQSGRMAAIDHFKNELLSVSGELDYVEILTYPELQVPSESDTRLIIAAAVRFERARLIDNIIFTTEEEPECSEQ</sequence>
<keyword evidence="3 8" id="KW-0436">Ligase</keyword>
<gene>
    <name evidence="8 9" type="primary">panC</name>
    <name evidence="9" type="ORF">UFB30_07090</name>
</gene>
<feature type="active site" description="Proton donor" evidence="8">
    <location>
        <position position="37"/>
    </location>
</feature>
<evidence type="ECO:0000256" key="6">
    <source>
        <dbReference type="ARBA" id="ARBA00022840"/>
    </source>
</evidence>
<accession>A0ABU5KL44</accession>
<dbReference type="SUPFAM" id="SSF52374">
    <property type="entry name" value="Nucleotidylyl transferase"/>
    <property type="match status" value="1"/>
</dbReference>
<keyword evidence="8" id="KW-0963">Cytoplasm</keyword>
<comment type="subcellular location">
    <subcellularLocation>
        <location evidence="8">Cytoplasm</location>
    </subcellularLocation>
</comment>
<evidence type="ECO:0000313" key="9">
    <source>
        <dbReference type="EMBL" id="MDZ5711987.1"/>
    </source>
</evidence>
<feature type="binding site" evidence="8">
    <location>
        <begin position="184"/>
        <end position="187"/>
    </location>
    <ligand>
        <name>ATP</name>
        <dbReference type="ChEBI" id="CHEBI:30616"/>
    </ligand>
</feature>
<dbReference type="NCBIfam" id="TIGR00018">
    <property type="entry name" value="panC"/>
    <property type="match status" value="1"/>
</dbReference>
<comment type="similarity">
    <text evidence="2 8">Belongs to the pantothenate synthetase family.</text>
</comment>
<comment type="pathway">
    <text evidence="1 8">Cofactor biosynthesis; (R)-pantothenate biosynthesis; (R)-pantothenate from (R)-pantoate and beta-alanine: step 1/1.</text>
</comment>
<dbReference type="Gene3D" id="3.40.50.620">
    <property type="entry name" value="HUPs"/>
    <property type="match status" value="1"/>
</dbReference>
<feature type="binding site" evidence="8">
    <location>
        <position position="61"/>
    </location>
    <ligand>
        <name>(R)-pantoate</name>
        <dbReference type="ChEBI" id="CHEBI:15980"/>
    </ligand>
</feature>
<evidence type="ECO:0000256" key="3">
    <source>
        <dbReference type="ARBA" id="ARBA00022598"/>
    </source>
</evidence>
<feature type="binding site" evidence="8">
    <location>
        <position position="61"/>
    </location>
    <ligand>
        <name>beta-alanine</name>
        <dbReference type="ChEBI" id="CHEBI:57966"/>
    </ligand>
</feature>
<dbReference type="GO" id="GO:0016874">
    <property type="term" value="F:ligase activity"/>
    <property type="evidence" value="ECO:0007669"/>
    <property type="project" value="UniProtKB-KW"/>
</dbReference>
<feature type="binding site" evidence="8">
    <location>
        <position position="153"/>
    </location>
    <ligand>
        <name>(R)-pantoate</name>
        <dbReference type="ChEBI" id="CHEBI:15980"/>
    </ligand>
</feature>
<dbReference type="CDD" id="cd00560">
    <property type="entry name" value="PanC"/>
    <property type="match status" value="1"/>
</dbReference>
<feature type="binding site" evidence="8">
    <location>
        <begin position="147"/>
        <end position="150"/>
    </location>
    <ligand>
        <name>ATP</name>
        <dbReference type="ChEBI" id="CHEBI:30616"/>
    </ligand>
</feature>
<dbReference type="PANTHER" id="PTHR21299">
    <property type="entry name" value="CYTIDYLATE KINASE/PANTOATE-BETA-ALANINE LIGASE"/>
    <property type="match status" value="1"/>
</dbReference>
<dbReference type="Gene3D" id="3.30.1300.10">
    <property type="entry name" value="Pantoate-beta-alanine ligase, C-terminal domain"/>
    <property type="match status" value="1"/>
</dbReference>
<comment type="miscellaneous">
    <text evidence="8">The reaction proceeds by a bi uni uni bi ping pong mechanism.</text>
</comment>
<evidence type="ECO:0000256" key="2">
    <source>
        <dbReference type="ARBA" id="ARBA00009256"/>
    </source>
</evidence>
<comment type="caution">
    <text evidence="9">The sequence shown here is derived from an EMBL/GenBank/DDBJ whole genome shotgun (WGS) entry which is preliminary data.</text>
</comment>
<evidence type="ECO:0000256" key="4">
    <source>
        <dbReference type="ARBA" id="ARBA00022655"/>
    </source>
</evidence>
<dbReference type="HAMAP" id="MF_00158">
    <property type="entry name" value="PanC"/>
    <property type="match status" value="1"/>
</dbReference>
<dbReference type="Proteomes" id="UP001292084">
    <property type="component" value="Unassembled WGS sequence"/>
</dbReference>
<feature type="binding site" evidence="8">
    <location>
        <position position="176"/>
    </location>
    <ligand>
        <name>ATP</name>
        <dbReference type="ChEBI" id="CHEBI:30616"/>
    </ligand>
</feature>
<reference evidence="9 10" key="1">
    <citation type="submission" date="2023-12" db="EMBL/GenBank/DDBJ databases">
        <title>Jeotgalibacillus haloalkaliphilus sp. nov., a novel salt-tolerant bacteria, isolated from the estuary of the Fenhe River into the Yellow River.</title>
        <authorList>
            <person name="Li Y."/>
        </authorList>
    </citation>
    <scope>NUCLEOTIDE SEQUENCE [LARGE SCALE GENOMIC DNA]</scope>
    <source>
        <strain evidence="9 10">HH7-29</strain>
    </source>
</reference>
<comment type="catalytic activity">
    <reaction evidence="7 8">
        <text>(R)-pantoate + beta-alanine + ATP = (R)-pantothenate + AMP + diphosphate + H(+)</text>
        <dbReference type="Rhea" id="RHEA:10912"/>
        <dbReference type="ChEBI" id="CHEBI:15378"/>
        <dbReference type="ChEBI" id="CHEBI:15980"/>
        <dbReference type="ChEBI" id="CHEBI:29032"/>
        <dbReference type="ChEBI" id="CHEBI:30616"/>
        <dbReference type="ChEBI" id="CHEBI:33019"/>
        <dbReference type="ChEBI" id="CHEBI:57966"/>
        <dbReference type="ChEBI" id="CHEBI:456215"/>
        <dbReference type="EC" id="6.3.2.1"/>
    </reaction>
</comment>
<evidence type="ECO:0000256" key="7">
    <source>
        <dbReference type="ARBA" id="ARBA00048258"/>
    </source>
</evidence>
<keyword evidence="5 8" id="KW-0547">Nucleotide-binding</keyword>
<dbReference type="RefSeq" id="WP_322420984.1">
    <property type="nucleotide sequence ID" value="NZ_JAXQNN010000002.1"/>
</dbReference>
<name>A0ABU5KL44_9BACL</name>
<protein>
    <recommendedName>
        <fullName evidence="8">Pantothenate synthetase</fullName>
        <shortName evidence="8">PS</shortName>
        <ecNumber evidence="8">6.3.2.1</ecNumber>
    </recommendedName>
    <alternativeName>
        <fullName evidence="8">Pantoate--beta-alanine ligase</fullName>
    </alternativeName>
    <alternativeName>
        <fullName evidence="8">Pantoate-activating enzyme</fullName>
    </alternativeName>
</protein>
<feature type="binding site" evidence="8">
    <location>
        <begin position="30"/>
        <end position="37"/>
    </location>
    <ligand>
        <name>ATP</name>
        <dbReference type="ChEBI" id="CHEBI:30616"/>
    </ligand>
</feature>
<keyword evidence="6 8" id="KW-0067">ATP-binding</keyword>
<evidence type="ECO:0000256" key="1">
    <source>
        <dbReference type="ARBA" id="ARBA00004990"/>
    </source>
</evidence>
<dbReference type="InterPro" id="IPR014729">
    <property type="entry name" value="Rossmann-like_a/b/a_fold"/>
</dbReference>
<evidence type="ECO:0000256" key="5">
    <source>
        <dbReference type="ARBA" id="ARBA00022741"/>
    </source>
</evidence>
<organism evidence="9 10">
    <name type="scientific">Jeotgalibacillus haloalkalitolerans</name>
    <dbReference type="NCBI Taxonomy" id="3104292"/>
    <lineage>
        <taxon>Bacteria</taxon>
        <taxon>Bacillati</taxon>
        <taxon>Bacillota</taxon>
        <taxon>Bacilli</taxon>
        <taxon>Bacillales</taxon>
        <taxon>Caryophanaceae</taxon>
        <taxon>Jeotgalibacillus</taxon>
    </lineage>
</organism>
<dbReference type="PANTHER" id="PTHR21299:SF1">
    <property type="entry name" value="PANTOATE--BETA-ALANINE LIGASE"/>
    <property type="match status" value="1"/>
</dbReference>
<evidence type="ECO:0000313" key="10">
    <source>
        <dbReference type="Proteomes" id="UP001292084"/>
    </source>
</evidence>
<dbReference type="EMBL" id="JAXQNN010000002">
    <property type="protein sequence ID" value="MDZ5711987.1"/>
    <property type="molecule type" value="Genomic_DNA"/>
</dbReference>
<dbReference type="Pfam" id="PF02569">
    <property type="entry name" value="Pantoate_ligase"/>
    <property type="match status" value="1"/>
</dbReference>
<dbReference type="EC" id="6.3.2.1" evidence="8"/>
<proteinExistence type="inferred from homology"/>
<keyword evidence="4 8" id="KW-0566">Pantothenate biosynthesis</keyword>
<comment type="function">
    <text evidence="8">Catalyzes the condensation of pantoate with beta-alanine in an ATP-dependent reaction via a pantoyl-adenylate intermediate.</text>
</comment>
<dbReference type="InterPro" id="IPR003721">
    <property type="entry name" value="Pantoate_ligase"/>
</dbReference>
<comment type="subunit">
    <text evidence="8">Homodimer.</text>
</comment>
<dbReference type="InterPro" id="IPR042176">
    <property type="entry name" value="Pantoate_ligase_C"/>
</dbReference>
<evidence type="ECO:0000256" key="8">
    <source>
        <dbReference type="HAMAP-Rule" id="MF_00158"/>
    </source>
</evidence>